<dbReference type="InterPro" id="IPR001926">
    <property type="entry name" value="TrpB-like_PALP"/>
</dbReference>
<dbReference type="InterPro" id="IPR036052">
    <property type="entry name" value="TrpB-like_PALP_sf"/>
</dbReference>
<evidence type="ECO:0000256" key="6">
    <source>
        <dbReference type="ARBA" id="ARBA00022605"/>
    </source>
</evidence>
<dbReference type="GO" id="GO:0004795">
    <property type="term" value="F:threonine synthase activity"/>
    <property type="evidence" value="ECO:0007669"/>
    <property type="project" value="UniProtKB-UniRule"/>
</dbReference>
<protein>
    <recommendedName>
        <fullName evidence="5 10">Threonine synthase</fullName>
        <ecNumber evidence="4 10">4.2.3.1</ecNumber>
    </recommendedName>
</protein>
<evidence type="ECO:0000256" key="11">
    <source>
        <dbReference type="PIRSR" id="PIRSR604450-51"/>
    </source>
</evidence>
<evidence type="ECO:0000256" key="10">
    <source>
        <dbReference type="NCBIfam" id="TIGR00260"/>
    </source>
</evidence>
<comment type="similarity">
    <text evidence="3">Belongs to the threonine synthase family.</text>
</comment>
<comment type="catalytic activity">
    <reaction evidence="9">
        <text>O-phospho-L-homoserine + H2O = L-threonine + phosphate</text>
        <dbReference type="Rhea" id="RHEA:10840"/>
        <dbReference type="ChEBI" id="CHEBI:15377"/>
        <dbReference type="ChEBI" id="CHEBI:43474"/>
        <dbReference type="ChEBI" id="CHEBI:57590"/>
        <dbReference type="ChEBI" id="CHEBI:57926"/>
        <dbReference type="EC" id="4.2.3.1"/>
    </reaction>
</comment>
<dbReference type="GO" id="GO:0005737">
    <property type="term" value="C:cytoplasm"/>
    <property type="evidence" value="ECO:0007669"/>
    <property type="project" value="TreeGrafter"/>
</dbReference>
<dbReference type="CDD" id="cd01560">
    <property type="entry name" value="Thr-synth_2"/>
    <property type="match status" value="1"/>
</dbReference>
<dbReference type="Gene3D" id="3.40.50.1100">
    <property type="match status" value="2"/>
</dbReference>
<evidence type="ECO:0000256" key="4">
    <source>
        <dbReference type="ARBA" id="ARBA00013028"/>
    </source>
</evidence>
<comment type="cofactor">
    <cofactor evidence="1 11">
        <name>pyridoxal 5'-phosphate</name>
        <dbReference type="ChEBI" id="CHEBI:597326"/>
    </cofactor>
</comment>
<gene>
    <name evidence="14" type="ORF">BFG04_02070</name>
</gene>
<dbReference type="Gene3D" id="3.90.1380.10">
    <property type="entry name" value="Threonine synthase, N-terminal domain"/>
    <property type="match status" value="1"/>
</dbReference>
<dbReference type="EC" id="4.2.3.1" evidence="4 10"/>
<accession>A0AAX0LAH1</accession>
<dbReference type="InterPro" id="IPR037158">
    <property type="entry name" value="Thr_synth_N_sf"/>
</dbReference>
<feature type="modified residue" description="N6-(pyridoxal phosphate)lysine" evidence="11">
    <location>
        <position position="115"/>
    </location>
</feature>
<evidence type="ECO:0000256" key="8">
    <source>
        <dbReference type="ARBA" id="ARBA00022898"/>
    </source>
</evidence>
<dbReference type="InterPro" id="IPR000634">
    <property type="entry name" value="Ser/Thr_deHydtase_PyrdxlP-BS"/>
</dbReference>
<dbReference type="Pfam" id="PF00291">
    <property type="entry name" value="PALP"/>
    <property type="match status" value="1"/>
</dbReference>
<feature type="domain" description="Tryptophan synthase beta chain-like PALP" evidence="12">
    <location>
        <begin position="95"/>
        <end position="334"/>
    </location>
</feature>
<comment type="pathway">
    <text evidence="2">Amino-acid biosynthesis; L-threonine biosynthesis; L-threonine from L-aspartate: step 5/5.</text>
</comment>
<keyword evidence="7" id="KW-0791">Threonine biosynthesis</keyword>
<evidence type="ECO:0000256" key="9">
    <source>
        <dbReference type="ARBA" id="ARBA00049144"/>
    </source>
</evidence>
<feature type="domain" description="Threonine synthase N-terminal" evidence="13">
    <location>
        <begin position="13"/>
        <end position="79"/>
    </location>
</feature>
<name>A0AAX0LAH1_9BACT</name>
<dbReference type="PANTHER" id="PTHR43515">
    <property type="entry name" value="THREONINE SYNTHASE-LIKE 1"/>
    <property type="match status" value="1"/>
</dbReference>
<dbReference type="RefSeq" id="WP_078415367.1">
    <property type="nucleotide sequence ID" value="NZ_MCRK01000024.1"/>
</dbReference>
<comment type="caution">
    <text evidence="14">The sequence shown here is derived from an EMBL/GenBank/DDBJ whole genome shotgun (WGS) entry which is preliminary data.</text>
</comment>
<dbReference type="Proteomes" id="UP000189728">
    <property type="component" value="Unassembled WGS sequence"/>
</dbReference>
<dbReference type="PANTHER" id="PTHR43515:SF1">
    <property type="entry name" value="THREONINE SYNTHASE-LIKE 1"/>
    <property type="match status" value="1"/>
</dbReference>
<organism evidence="14 15">
    <name type="scientific">Campylobacter pinnipediorum subsp. pinnipediorum</name>
    <dbReference type="NCBI Taxonomy" id="1660067"/>
    <lineage>
        <taxon>Bacteria</taxon>
        <taxon>Pseudomonadati</taxon>
        <taxon>Campylobacterota</taxon>
        <taxon>Epsilonproteobacteria</taxon>
        <taxon>Campylobacterales</taxon>
        <taxon>Campylobacteraceae</taxon>
        <taxon>Campylobacter</taxon>
    </lineage>
</organism>
<dbReference type="GO" id="GO:0030170">
    <property type="term" value="F:pyridoxal phosphate binding"/>
    <property type="evidence" value="ECO:0007669"/>
    <property type="project" value="InterPro"/>
</dbReference>
<keyword evidence="6" id="KW-0028">Amino-acid biosynthesis</keyword>
<evidence type="ECO:0000256" key="1">
    <source>
        <dbReference type="ARBA" id="ARBA00001933"/>
    </source>
</evidence>
<dbReference type="SUPFAM" id="SSF53686">
    <property type="entry name" value="Tryptophan synthase beta subunit-like PLP-dependent enzymes"/>
    <property type="match status" value="1"/>
</dbReference>
<dbReference type="InterPro" id="IPR004450">
    <property type="entry name" value="Thr_synthase-like"/>
</dbReference>
<dbReference type="PROSITE" id="PS00165">
    <property type="entry name" value="DEHYDRATASE_SER_THR"/>
    <property type="match status" value="1"/>
</dbReference>
<evidence type="ECO:0000256" key="3">
    <source>
        <dbReference type="ARBA" id="ARBA00005517"/>
    </source>
</evidence>
<dbReference type="Pfam" id="PF14821">
    <property type="entry name" value="Thr_synth_N"/>
    <property type="match status" value="1"/>
</dbReference>
<sequence>MKLVQTRAKKDEKLKKVELTQALLSPSSKYGGLYAPKKFPYISQELWNELAKLKYEKFALEILKLFKFDIEKDIFKKALKRYRSFDDPKNPVKLKKIDKNIYVNELYHGPTRAFKDMALAPFGEVLSSLAKQKDEKYLIMCATSGDTGPATLNTFANAENIKVVCIYPADGTSEVQRLQMVCMKGENLKVIGIKGDFDDAQNTLKTLLADDEFKSELKKESLNLSAANSVNFGRIMFQIIYHAYTYTKLLKDKVIDENQSIDIIVPSGNFGNALGAYYAKKMGAKIGKIKIASNKNKILTEFFNTGKYDLRDKKLAKTISPAMDILISSNIERLLFDKFGAVRTRELMKDLSENKFYKLKKSELAKLQEDFVADFCTDQECEKFIKKWVKKGYAIDPHTATCFKMIDDKSINIVTSTAHWVKFAPSMLKACDMQSKDEKKGLKKLAKKLDQEIPKSIKKLFNAKNLHPDIVEKDNIKDEILSWIKQ</sequence>
<evidence type="ECO:0000256" key="7">
    <source>
        <dbReference type="ARBA" id="ARBA00022697"/>
    </source>
</evidence>
<dbReference type="GO" id="GO:0009088">
    <property type="term" value="P:threonine biosynthetic process"/>
    <property type="evidence" value="ECO:0007669"/>
    <property type="project" value="UniProtKB-UniRule"/>
</dbReference>
<evidence type="ECO:0000259" key="12">
    <source>
        <dbReference type="Pfam" id="PF00291"/>
    </source>
</evidence>
<keyword evidence="8 11" id="KW-0663">Pyridoxal phosphate</keyword>
<dbReference type="EMBL" id="MCRK01000024">
    <property type="protein sequence ID" value="OPA78839.1"/>
    <property type="molecule type" value="Genomic_DNA"/>
</dbReference>
<evidence type="ECO:0000256" key="2">
    <source>
        <dbReference type="ARBA" id="ARBA00004979"/>
    </source>
</evidence>
<proteinExistence type="inferred from homology"/>
<reference evidence="14 15" key="1">
    <citation type="submission" date="2016-08" db="EMBL/GenBank/DDBJ databases">
        <title>Campylobacter species from sea mammals.</title>
        <authorList>
            <person name="Gilbert M.J."/>
            <person name="Byrne B.A."/>
            <person name="Zomer A.L."/>
            <person name="Wagenaar J.A."/>
        </authorList>
    </citation>
    <scope>NUCLEOTIDE SEQUENCE [LARGE SCALE GENOMIC DNA]</scope>
    <source>
        <strain evidence="14 15">1105248</strain>
    </source>
</reference>
<evidence type="ECO:0000259" key="13">
    <source>
        <dbReference type="Pfam" id="PF14821"/>
    </source>
</evidence>
<dbReference type="AlphaFoldDB" id="A0AAX0LAH1"/>
<evidence type="ECO:0000313" key="15">
    <source>
        <dbReference type="Proteomes" id="UP000189728"/>
    </source>
</evidence>
<evidence type="ECO:0000313" key="14">
    <source>
        <dbReference type="EMBL" id="OPA78839.1"/>
    </source>
</evidence>
<dbReference type="InterPro" id="IPR029144">
    <property type="entry name" value="Thr_synth_N"/>
</dbReference>
<dbReference type="NCBIfam" id="TIGR00260">
    <property type="entry name" value="thrC"/>
    <property type="match status" value="1"/>
</dbReference>
<evidence type="ECO:0000256" key="5">
    <source>
        <dbReference type="ARBA" id="ARBA00018679"/>
    </source>
</evidence>